<evidence type="ECO:0000313" key="3">
    <source>
        <dbReference type="EMBL" id="CAG5183872.1"/>
    </source>
</evidence>
<dbReference type="GeneID" id="67010996"/>
<feature type="compositionally biased region" description="Basic and acidic residues" evidence="1">
    <location>
        <begin position="173"/>
        <end position="198"/>
    </location>
</feature>
<sequence length="845" mass="94439">MTFDARSLQLLEKFLATATNLTEYPITEERWGANAIIAGRRTSQEAKSIAIEMNLELLKKQDDDDEILYFVENELHGRRVRLRQHKLSDEQTRLLGYFAKLIDEFDYLCSPDNPEVPDDKAFANKRALVITERDDLIKQIQYEITKPIDAADTSRSPTMSPKSPQVQVQHTPIKQEEHIPMQQDEHTPLNQEKSESLSRSETTTTVRKLELDAIQDFCSITGVDFEEAEKKLKYYDYNVNNAIDFHYADQKASEQSAPPDVDMDADPELEEAIRLSLVTGSSGGEATQCNLPVDNSITNDKPKRHTQLYREDAFSISKVTTGEISQNVAEMVQSHAQIRKNKGEEQPEITQSNLEAQHGKENCEDSSKQAVAAVTAVTGDISPRGRSHAGQSILLDPQGNFKAHVHPEPPQTSLWEQYQTMRSRLQVQYYGSGACFESLGPIRGVPTREQAEYMKPAEQTQNDNANTVSAVKIDDAGGYRNVGQVKTARAYREKQEVQHAEKIADAADAEMAVELTDDELKIQEERDHEYAETVQNQLYAEEEEEGGQLANAPEPVHVCEDWAKVTAATIHSQMKGIASEQNTEDDNDSTRGNYSPAHSGHDSAIGDDETSSKLDLDYITKHAEENNRQNEKQGDFESDSFITLRDLEELSDEPRKAVSEQENALSVSKEQANKHTTDQGNVEPNYFVNPRDLEKVRSQVDDVGSEQRKDLFISNQDDAWDGYDSDADEMEIDDKGIVGSDADAEGDTDSELQGFDADAEGDVDEEMPTSTSIGDKDVVMSVVTGDEQQTLESSKEEEEQSAKKEKYGSPMVSKPDEDVDMDAEDGNVKIFKTDEEDNVDMAGSS</sequence>
<accession>A0A8J2N6M4</accession>
<reference evidence="3" key="1">
    <citation type="submission" date="2021-05" db="EMBL/GenBank/DDBJ databases">
        <authorList>
            <person name="Stam R."/>
        </authorList>
    </citation>
    <scope>NUCLEOTIDE SEQUENCE</scope>
    <source>
        <strain evidence="3">CS162</strain>
    </source>
</reference>
<protein>
    <submittedName>
        <fullName evidence="3">Uncharacterized protein</fullName>
    </submittedName>
</protein>
<proteinExistence type="predicted"/>
<organism evidence="3 4">
    <name type="scientific">Alternaria atra</name>
    <dbReference type="NCBI Taxonomy" id="119953"/>
    <lineage>
        <taxon>Eukaryota</taxon>
        <taxon>Fungi</taxon>
        <taxon>Dikarya</taxon>
        <taxon>Ascomycota</taxon>
        <taxon>Pezizomycotina</taxon>
        <taxon>Dothideomycetes</taxon>
        <taxon>Pleosporomycetidae</taxon>
        <taxon>Pleosporales</taxon>
        <taxon>Pleosporineae</taxon>
        <taxon>Pleosporaceae</taxon>
        <taxon>Alternaria</taxon>
        <taxon>Alternaria sect. Ulocladioides</taxon>
    </lineage>
</organism>
<feature type="compositionally biased region" description="Polar residues" evidence="1">
    <location>
        <begin position="153"/>
        <end position="172"/>
    </location>
</feature>
<feature type="compositionally biased region" description="Basic and acidic residues" evidence="1">
    <location>
        <begin position="645"/>
        <end position="659"/>
    </location>
</feature>
<feature type="compositionally biased region" description="Acidic residues" evidence="1">
    <location>
        <begin position="757"/>
        <end position="767"/>
    </location>
</feature>
<name>A0A8J2N6M4_9PLEO</name>
<dbReference type="AlphaFoldDB" id="A0A8J2N6M4"/>
<dbReference type="OrthoDB" id="3688152at2759"/>
<dbReference type="Proteomes" id="UP000676310">
    <property type="component" value="Unassembled WGS sequence"/>
</dbReference>
<feature type="region of interest" description="Disordered" evidence="1">
    <location>
        <begin position="148"/>
        <end position="201"/>
    </location>
</feature>
<feature type="compositionally biased region" description="Basic and acidic residues" evidence="1">
    <location>
        <begin position="691"/>
        <end position="711"/>
    </location>
</feature>
<comment type="caution">
    <text evidence="3">The sequence shown here is derived from an EMBL/GenBank/DDBJ whole genome shotgun (WGS) entry which is preliminary data.</text>
</comment>
<gene>
    <name evidence="3" type="ORF">ALTATR162_LOCUS10796</name>
    <name evidence="2" type="ORF">ALTATR162_LOCUS7952</name>
</gene>
<dbReference type="EMBL" id="CAJRGZ010000022">
    <property type="protein sequence ID" value="CAG5175064.1"/>
    <property type="molecule type" value="Genomic_DNA"/>
</dbReference>
<feature type="compositionally biased region" description="Polar residues" evidence="1">
    <location>
        <begin position="660"/>
        <end position="670"/>
    </location>
</feature>
<evidence type="ECO:0000313" key="4">
    <source>
        <dbReference type="Proteomes" id="UP000676310"/>
    </source>
</evidence>
<evidence type="ECO:0000256" key="1">
    <source>
        <dbReference type="SAM" id="MobiDB-lite"/>
    </source>
</evidence>
<evidence type="ECO:0000313" key="2">
    <source>
        <dbReference type="EMBL" id="CAG5175064.1"/>
    </source>
</evidence>
<keyword evidence="4" id="KW-1185">Reference proteome</keyword>
<dbReference type="Pfam" id="PF14555">
    <property type="entry name" value="UBA_4"/>
    <property type="match status" value="1"/>
</dbReference>
<dbReference type="EMBL" id="CAJRGZ010000029">
    <property type="protein sequence ID" value="CAG5183872.1"/>
    <property type="molecule type" value="Genomic_DNA"/>
</dbReference>
<feature type="region of interest" description="Disordered" evidence="1">
    <location>
        <begin position="575"/>
        <end position="845"/>
    </location>
</feature>
<feature type="compositionally biased region" description="Acidic residues" evidence="1">
    <location>
        <begin position="718"/>
        <end position="732"/>
    </location>
</feature>
<feature type="compositionally biased region" description="Basic and acidic residues" evidence="1">
    <location>
        <begin position="610"/>
        <end position="635"/>
    </location>
</feature>
<dbReference type="RefSeq" id="XP_043174371.1">
    <property type="nucleotide sequence ID" value="XM_043318436.1"/>
</dbReference>